<comment type="similarity">
    <text evidence="3 11">Belongs to the metallo-dependent hydrolases superfamily. Adenosine and AMP deaminases family.</text>
</comment>
<dbReference type="EMBL" id="JAHRHY010000011">
    <property type="protein sequence ID" value="KAG9065863.1"/>
    <property type="molecule type" value="Genomic_DNA"/>
</dbReference>
<evidence type="ECO:0000256" key="9">
    <source>
        <dbReference type="ARBA" id="ARBA00072037"/>
    </source>
</evidence>
<dbReference type="SUPFAM" id="SSF51556">
    <property type="entry name" value="Metallo-dependent hydrolases"/>
    <property type="match status" value="1"/>
</dbReference>
<dbReference type="Gene3D" id="3.20.20.140">
    <property type="entry name" value="Metal-dependent hydrolases"/>
    <property type="match status" value="1"/>
</dbReference>
<dbReference type="InterPro" id="IPR006329">
    <property type="entry name" value="AMPD"/>
</dbReference>
<keyword evidence="6" id="KW-0378">Hydrolase</keyword>
<dbReference type="PROSITE" id="PS00485">
    <property type="entry name" value="A_DEAMINASE"/>
    <property type="match status" value="1"/>
</dbReference>
<dbReference type="FunFam" id="3.20.20.140:FF:000035">
    <property type="entry name" value="Probable amp deaminase"/>
    <property type="match status" value="1"/>
</dbReference>
<evidence type="ECO:0000256" key="10">
    <source>
        <dbReference type="ARBA" id="ARBA00078830"/>
    </source>
</evidence>
<gene>
    <name evidence="13" type="primary">AMD1_1</name>
    <name evidence="13" type="ORF">KI688_002160</name>
</gene>
<evidence type="ECO:0000256" key="2">
    <source>
        <dbReference type="ARBA" id="ARBA00004955"/>
    </source>
</evidence>
<evidence type="ECO:0000256" key="1">
    <source>
        <dbReference type="ARBA" id="ARBA00001947"/>
    </source>
</evidence>
<dbReference type="AlphaFoldDB" id="A0A9P7XTD0"/>
<feature type="region of interest" description="Disordered" evidence="12">
    <location>
        <begin position="15"/>
        <end position="70"/>
    </location>
</feature>
<evidence type="ECO:0000256" key="3">
    <source>
        <dbReference type="ARBA" id="ARBA00006676"/>
    </source>
</evidence>
<evidence type="ECO:0000256" key="7">
    <source>
        <dbReference type="ARBA" id="ARBA00022833"/>
    </source>
</evidence>
<keyword evidence="7" id="KW-0862">Zinc</keyword>
<sequence length="911" mass="104731">MCNHHRDVLDAIRAEEEEAAAVQAQGQDQENHEAPPRSESPKEDSFEIPDNRADLDESKATDHGPLEHEHTPYFSYHTEKALKLEDNKYLAHETHTPSKPLAGLPTLPKNNKAAMLFDTTPENLRKLDADAGILEESKAEENTKPNFAPNDEITLELQSLYTNFQKCLDLREKYMKVSCQRVGDNPIDKDDWVIYPPPPPPSWPITENKGRVTDGPDSIGSDFVREECKIPGPCDFVYEMDDTGVYQVYESQDHHAKKQPIVQVPKPKEYFQDLDFVLSVISDGPTKSFAFRRLKYLESKWNMYILLNEYEELAEAKRVPHRDFYNVRKVDTHVHHSSCMNQKHLLRFIKSKMRKTPKDVVIFRDGKDLTLEEVFQSLNLTAYDLSIDTMDMHAHKDSFHRFDKFNLKYNPIGESRLREIFMKTDNKIQGRYLADITKEVFSDLEQSKYQMAEYRISIYGRAENEWDKLADWVVNNQLFSPNVRWLIQVPRLYNVYKATKTVENFEQVISNIFKPLFEVTKDPTSHPNLHIFLQRVIGFDSVDDESKAERRIYKKYPYPRVWNTAMNPPYSYYIYYMFANMTSLNRFRQQRGYNTFVFRPHCGEAGDTDHLTSAFLTSFGISHGILLRKVPALQYLFYLTQMGIAMSPLSNNALFLDYERNPFPAFFHRGLNVSLSTDDPLQFHFTKEPLIEEYSVAAQIWKLSGADMCEISRNSVAHSGFENKIKKHWIGKKWYLPGVQGNDMEKTNVPNIRVAFRHETLREELDMLQRYSQLAHPPMFTTAHLDLSKRMASSAASPALFAFASAHGGSATPNSPFALNPQASSSSVLSEISDMNLVQTHPHLPKASMDTVYETDGGLHTNVMTVAHQLGMLSVVAGVSEMAERAAAKKRERKRLAAEQKIDGEELDSKE</sequence>
<dbReference type="GO" id="GO:0046872">
    <property type="term" value="F:metal ion binding"/>
    <property type="evidence" value="ECO:0007669"/>
    <property type="project" value="UniProtKB-KW"/>
</dbReference>
<name>A0A9P7XTD0_9FUNG</name>
<dbReference type="GO" id="GO:0003876">
    <property type="term" value="F:AMP deaminase activity"/>
    <property type="evidence" value="ECO:0007669"/>
    <property type="project" value="UniProtKB-EC"/>
</dbReference>
<evidence type="ECO:0000256" key="12">
    <source>
        <dbReference type="SAM" id="MobiDB-lite"/>
    </source>
</evidence>
<dbReference type="GO" id="GO:0005829">
    <property type="term" value="C:cytosol"/>
    <property type="evidence" value="ECO:0007669"/>
    <property type="project" value="TreeGrafter"/>
</dbReference>
<dbReference type="Proteomes" id="UP000707451">
    <property type="component" value="Unassembled WGS sequence"/>
</dbReference>
<evidence type="ECO:0000313" key="14">
    <source>
        <dbReference type="Proteomes" id="UP000707451"/>
    </source>
</evidence>
<proteinExistence type="inferred from homology"/>
<dbReference type="PANTHER" id="PTHR11359:SF0">
    <property type="entry name" value="AMP DEAMINASE"/>
    <property type="match status" value="1"/>
</dbReference>
<dbReference type="GO" id="GO:0032264">
    <property type="term" value="P:IMP salvage"/>
    <property type="evidence" value="ECO:0007669"/>
    <property type="project" value="InterPro"/>
</dbReference>
<accession>A0A9P7XTD0</accession>
<dbReference type="InterPro" id="IPR032466">
    <property type="entry name" value="Metal_Hydrolase"/>
</dbReference>
<dbReference type="OrthoDB" id="1723809at2759"/>
<keyword evidence="14" id="KW-1185">Reference proteome</keyword>
<dbReference type="Gene3D" id="4.10.800.20">
    <property type="match status" value="1"/>
</dbReference>
<dbReference type="Pfam" id="PF19326">
    <property type="entry name" value="AMP_deaminase"/>
    <property type="match status" value="1"/>
</dbReference>
<dbReference type="PIRSF" id="PIRSF001251">
    <property type="entry name" value="AMP_deaminase_met"/>
    <property type="match status" value="1"/>
</dbReference>
<keyword evidence="8" id="KW-0546">Nucleotide metabolism</keyword>
<comment type="pathway">
    <text evidence="2">Purine metabolism; IMP biosynthesis via salvage pathway; IMP from AMP: step 1/1.</text>
</comment>
<evidence type="ECO:0000256" key="5">
    <source>
        <dbReference type="ARBA" id="ARBA00022723"/>
    </source>
</evidence>
<evidence type="ECO:0000313" key="13">
    <source>
        <dbReference type="EMBL" id="KAG9065863.1"/>
    </source>
</evidence>
<keyword evidence="5" id="KW-0479">Metal-binding</keyword>
<organism evidence="13 14">
    <name type="scientific">Linnemannia hyalina</name>
    <dbReference type="NCBI Taxonomy" id="64524"/>
    <lineage>
        <taxon>Eukaryota</taxon>
        <taxon>Fungi</taxon>
        <taxon>Fungi incertae sedis</taxon>
        <taxon>Mucoromycota</taxon>
        <taxon>Mortierellomycotina</taxon>
        <taxon>Mortierellomycetes</taxon>
        <taxon>Mortierellales</taxon>
        <taxon>Mortierellaceae</taxon>
        <taxon>Linnemannia</taxon>
    </lineage>
</organism>
<reference evidence="13" key="1">
    <citation type="submission" date="2021-06" db="EMBL/GenBank/DDBJ databases">
        <title>Genome Sequence of Mortierella hyaline Strain SCG-10, a Cold-Adapted, Nitrate-Reducing Fungus Isolated from Soil in Minnesota, USA.</title>
        <authorList>
            <person name="Aldossari N."/>
        </authorList>
    </citation>
    <scope>NUCLEOTIDE SEQUENCE</scope>
    <source>
        <strain evidence="13">SCG-10</strain>
    </source>
</reference>
<dbReference type="CDD" id="cd01319">
    <property type="entry name" value="AMPD"/>
    <property type="match status" value="1"/>
</dbReference>
<dbReference type="GO" id="GO:0046033">
    <property type="term" value="P:AMP metabolic process"/>
    <property type="evidence" value="ECO:0007669"/>
    <property type="project" value="TreeGrafter"/>
</dbReference>
<dbReference type="EC" id="3.5.4.6" evidence="4"/>
<protein>
    <recommendedName>
        <fullName evidence="9">AMP deaminase</fullName>
        <ecNumber evidence="4">3.5.4.6</ecNumber>
    </recommendedName>
    <alternativeName>
        <fullName evidence="10">Myoadenylate deaminase</fullName>
    </alternativeName>
</protein>
<dbReference type="InterPro" id="IPR006650">
    <property type="entry name" value="A/AMP_deam_AS"/>
</dbReference>
<comment type="cofactor">
    <cofactor evidence="1">
        <name>Zn(2+)</name>
        <dbReference type="ChEBI" id="CHEBI:29105"/>
    </cofactor>
</comment>
<dbReference type="NCBIfam" id="TIGR01429">
    <property type="entry name" value="AMP_deaminase"/>
    <property type="match status" value="1"/>
</dbReference>
<comment type="caution">
    <text evidence="13">The sequence shown here is derived from an EMBL/GenBank/DDBJ whole genome shotgun (WGS) entry which is preliminary data.</text>
</comment>
<evidence type="ECO:0000256" key="8">
    <source>
        <dbReference type="ARBA" id="ARBA00023080"/>
    </source>
</evidence>
<evidence type="ECO:0000256" key="6">
    <source>
        <dbReference type="ARBA" id="ARBA00022801"/>
    </source>
</evidence>
<feature type="compositionally biased region" description="Basic and acidic residues" evidence="12">
    <location>
        <begin position="29"/>
        <end position="70"/>
    </location>
</feature>
<dbReference type="FunFam" id="4.10.800.20:FF:000001">
    <property type="entry name" value="AMP deaminase"/>
    <property type="match status" value="1"/>
</dbReference>
<evidence type="ECO:0000256" key="11">
    <source>
        <dbReference type="PIRNR" id="PIRNR001251"/>
    </source>
</evidence>
<evidence type="ECO:0000256" key="4">
    <source>
        <dbReference type="ARBA" id="ARBA00012775"/>
    </source>
</evidence>
<dbReference type="PANTHER" id="PTHR11359">
    <property type="entry name" value="AMP DEAMINASE"/>
    <property type="match status" value="1"/>
</dbReference>